<keyword evidence="5 7" id="KW-1133">Transmembrane helix</keyword>
<feature type="domain" description="Type II secretion system protein GspF" evidence="8">
    <location>
        <begin position="21"/>
        <end position="139"/>
    </location>
</feature>
<gene>
    <name evidence="9" type="primary">xcpS</name>
    <name evidence="9" type="ORF">YK48G_00730</name>
</gene>
<protein>
    <submittedName>
        <fullName evidence="9">Type II secretion system protein GspF</fullName>
    </submittedName>
</protein>
<evidence type="ECO:0000259" key="8">
    <source>
        <dbReference type="Pfam" id="PF00482"/>
    </source>
</evidence>
<evidence type="ECO:0000256" key="7">
    <source>
        <dbReference type="SAM" id="Phobius"/>
    </source>
</evidence>
<evidence type="ECO:0000256" key="1">
    <source>
        <dbReference type="ARBA" id="ARBA00004651"/>
    </source>
</evidence>
<dbReference type="Gene3D" id="1.20.81.30">
    <property type="entry name" value="Type II secretion system (T2SS), domain F"/>
    <property type="match status" value="2"/>
</dbReference>
<dbReference type="Proteomes" id="UP000604765">
    <property type="component" value="Unassembled WGS sequence"/>
</dbReference>
<dbReference type="InterPro" id="IPR003004">
    <property type="entry name" value="GspF/PilC"/>
</dbReference>
<dbReference type="EMBL" id="BNJR01000004">
    <property type="protein sequence ID" value="GHP12648.1"/>
    <property type="molecule type" value="Genomic_DNA"/>
</dbReference>
<dbReference type="InterPro" id="IPR042094">
    <property type="entry name" value="T2SS_GspF_sf"/>
</dbReference>
<organism evidence="9 10">
    <name type="scientific">Lentilactobacillus fungorum</name>
    <dbReference type="NCBI Taxonomy" id="2201250"/>
    <lineage>
        <taxon>Bacteria</taxon>
        <taxon>Bacillati</taxon>
        <taxon>Bacillota</taxon>
        <taxon>Bacilli</taxon>
        <taxon>Lactobacillales</taxon>
        <taxon>Lactobacillaceae</taxon>
        <taxon>Lentilactobacillus</taxon>
    </lineage>
</organism>
<feature type="domain" description="Type II secretion system protein GspF" evidence="8">
    <location>
        <begin position="210"/>
        <end position="330"/>
    </location>
</feature>
<reference evidence="9 10" key="1">
    <citation type="journal article" date="2021" name="Int. J. Syst. Evol. Microbiol.">
        <title>Lentilactobacillus fungorum sp. nov., isolated from spent mushroom substrates.</title>
        <authorList>
            <person name="Tohno M."/>
            <person name="Tanizawa Y."/>
            <person name="Kojima Y."/>
            <person name="Sakamoto M."/>
            <person name="Ohkuma M."/>
            <person name="Kobayashi H."/>
        </authorList>
    </citation>
    <scope>NUCLEOTIDE SEQUENCE [LARGE SCALE GENOMIC DNA]</scope>
    <source>
        <strain evidence="9 10">YK48G</strain>
    </source>
</reference>
<dbReference type="RefSeq" id="WP_232365229.1">
    <property type="nucleotide sequence ID" value="NZ_BNJR01000004.1"/>
</dbReference>
<feature type="transmembrane region" description="Helical" evidence="7">
    <location>
        <begin position="159"/>
        <end position="178"/>
    </location>
</feature>
<evidence type="ECO:0000313" key="10">
    <source>
        <dbReference type="Proteomes" id="UP000604765"/>
    </source>
</evidence>
<feature type="transmembrane region" description="Helical" evidence="7">
    <location>
        <begin position="115"/>
        <end position="139"/>
    </location>
</feature>
<dbReference type="PANTHER" id="PTHR30012">
    <property type="entry name" value="GENERAL SECRETION PATHWAY PROTEIN"/>
    <property type="match status" value="1"/>
</dbReference>
<keyword evidence="4 7" id="KW-0812">Transmembrane</keyword>
<dbReference type="PANTHER" id="PTHR30012:SF0">
    <property type="entry name" value="TYPE II SECRETION SYSTEM PROTEIN F-RELATED"/>
    <property type="match status" value="1"/>
</dbReference>
<evidence type="ECO:0000313" key="9">
    <source>
        <dbReference type="EMBL" id="GHP12648.1"/>
    </source>
</evidence>
<name>A0ABQ3VUT7_9LACO</name>
<evidence type="ECO:0000256" key="4">
    <source>
        <dbReference type="ARBA" id="ARBA00022692"/>
    </source>
</evidence>
<dbReference type="Pfam" id="PF00482">
    <property type="entry name" value="T2SSF"/>
    <property type="match status" value="2"/>
</dbReference>
<keyword evidence="10" id="KW-1185">Reference proteome</keyword>
<feature type="transmembrane region" description="Helical" evidence="7">
    <location>
        <begin position="311"/>
        <end position="332"/>
    </location>
</feature>
<comment type="subcellular location">
    <subcellularLocation>
        <location evidence="1">Cell membrane</location>
        <topology evidence="1">Multi-pass membrane protein</topology>
    </subcellularLocation>
</comment>
<comment type="caution">
    <text evidence="9">The sequence shown here is derived from an EMBL/GenBank/DDBJ whole genome shotgun (WGS) entry which is preliminary data.</text>
</comment>
<proteinExistence type="inferred from homology"/>
<evidence type="ECO:0000256" key="5">
    <source>
        <dbReference type="ARBA" id="ARBA00022989"/>
    </source>
</evidence>
<dbReference type="InterPro" id="IPR018076">
    <property type="entry name" value="T2SS_GspF_dom"/>
</dbReference>
<evidence type="ECO:0000256" key="6">
    <source>
        <dbReference type="ARBA" id="ARBA00023136"/>
    </source>
</evidence>
<keyword evidence="6 7" id="KW-0472">Membrane</keyword>
<accession>A0ABQ3VUT7</accession>
<keyword evidence="3" id="KW-1003">Cell membrane</keyword>
<sequence length="339" mass="38464">MKRLKSSGKVSKWSTAMQAEFFDSLANLLKIGFSLIQALNFISDTDQHLSLGVTRIKEQLSTGNDFSKSVQDLIAPQAYQQLVIAEKHGQLSDVLEELARFNRLKMKQLKKIQSILVYPLFLCILLLILIGLIHLYVFPQIAQLMPSINPNPPHHVIRIINYLIVIVVGTFTGLLVYWRRQPVLKQVAWLIRVPLFGKLYQKYIAYYLASNLATLLKNGLSVKEIYMTLCRFNSGSLLFELGQQLNIAIVKGDSIKQAIRRHGFIPKEIIKFMSSGNTVPEMANSMIAYSQLMFDDMILTTNKMIGLIQPAMFLVIGITIVATYFQLLIPIYDSVKGMY</sequence>
<comment type="similarity">
    <text evidence="2">Belongs to the GSP F family.</text>
</comment>
<evidence type="ECO:0000256" key="2">
    <source>
        <dbReference type="ARBA" id="ARBA00005745"/>
    </source>
</evidence>
<evidence type="ECO:0000256" key="3">
    <source>
        <dbReference type="ARBA" id="ARBA00022475"/>
    </source>
</evidence>